<feature type="compositionally biased region" description="Polar residues" evidence="1">
    <location>
        <begin position="36"/>
        <end position="68"/>
    </location>
</feature>
<dbReference type="AlphaFoldDB" id="A0A8T2JFH6"/>
<evidence type="ECO:0000313" key="4">
    <source>
        <dbReference type="EMBL" id="KAG8444075.1"/>
    </source>
</evidence>
<gene>
    <name evidence="4" type="ORF">GDO86_009314</name>
</gene>
<keyword evidence="5" id="KW-1185">Reference proteome</keyword>
<feature type="domain" description="Bcl-x interacting BH3" evidence="3">
    <location>
        <begin position="135"/>
        <end position="164"/>
    </location>
</feature>
<comment type="caution">
    <text evidence="4">The sequence shown here is derived from an EMBL/GenBank/DDBJ whole genome shotgun (WGS) entry which is preliminary data.</text>
</comment>
<accession>A0A8T2JFH6</accession>
<evidence type="ECO:0000313" key="5">
    <source>
        <dbReference type="Proteomes" id="UP000812440"/>
    </source>
</evidence>
<evidence type="ECO:0000259" key="2">
    <source>
        <dbReference type="Pfam" id="PF06773"/>
    </source>
</evidence>
<reference evidence="4" key="1">
    <citation type="thesis" date="2020" institute="ProQuest LLC" country="789 East Eisenhower Parkway, Ann Arbor, MI, USA">
        <title>Comparative Genomics and Chromosome Evolution.</title>
        <authorList>
            <person name="Mudd A.B."/>
        </authorList>
    </citation>
    <scope>NUCLEOTIDE SEQUENCE</scope>
    <source>
        <strain evidence="4">Female2</strain>
        <tissue evidence="4">Blood</tissue>
    </source>
</reference>
<dbReference type="EMBL" id="JAACNH010000004">
    <property type="protein sequence ID" value="KAG8444075.1"/>
    <property type="molecule type" value="Genomic_DNA"/>
</dbReference>
<evidence type="ECO:0000256" key="1">
    <source>
        <dbReference type="SAM" id="MobiDB-lite"/>
    </source>
</evidence>
<dbReference type="Pfam" id="PF06773">
    <property type="entry name" value="Bim_N"/>
    <property type="match status" value="1"/>
</dbReference>
<sequence>MAKQPSALSPGCDSGGQLLPQSSQHTHRPLRRGAPTSLSSPFQGNHSDEGGSSTASTPWGPTKSHYSPSHFVNRSPHCMLVRGSSLVSKTSSGYFSFEVSPVPVNCDKSTQTPSPPCQAFNHLLSAMAARHPIDAMNMRPEIWIAQELRRIGDDFNTLFHPRRLYFLAKDEDKCIIGLLLDHNEGHFQQSPTASRQRDNPACFTLHY</sequence>
<organism evidence="4 5">
    <name type="scientific">Hymenochirus boettgeri</name>
    <name type="common">Congo dwarf clawed frog</name>
    <dbReference type="NCBI Taxonomy" id="247094"/>
    <lineage>
        <taxon>Eukaryota</taxon>
        <taxon>Metazoa</taxon>
        <taxon>Chordata</taxon>
        <taxon>Craniata</taxon>
        <taxon>Vertebrata</taxon>
        <taxon>Euteleostomi</taxon>
        <taxon>Amphibia</taxon>
        <taxon>Batrachia</taxon>
        <taxon>Anura</taxon>
        <taxon>Pipoidea</taxon>
        <taxon>Pipidae</taxon>
        <taxon>Pipinae</taxon>
        <taxon>Hymenochirus</taxon>
    </lineage>
</organism>
<feature type="region of interest" description="Disordered" evidence="1">
    <location>
        <begin position="1"/>
        <end position="68"/>
    </location>
</feature>
<dbReference type="OrthoDB" id="8441539at2759"/>
<name>A0A8T2JFH6_9PIPI</name>
<proteinExistence type="predicted"/>
<evidence type="ECO:0000259" key="3">
    <source>
        <dbReference type="Pfam" id="PF08945"/>
    </source>
</evidence>
<feature type="domain" description="Apoptosis Bim N-terminal" evidence="2">
    <location>
        <begin position="4"/>
        <end position="42"/>
    </location>
</feature>
<dbReference type="Proteomes" id="UP000812440">
    <property type="component" value="Chromosome 5"/>
</dbReference>
<protein>
    <submittedName>
        <fullName evidence="4">Uncharacterized protein</fullName>
    </submittedName>
</protein>
<dbReference type="InterPro" id="IPR015040">
    <property type="entry name" value="Bcl-x_interacting_BH3_dom"/>
</dbReference>
<dbReference type="Pfam" id="PF08945">
    <property type="entry name" value="Bclx_interact"/>
    <property type="match status" value="1"/>
</dbReference>
<dbReference type="InterPro" id="IPR014771">
    <property type="entry name" value="Apoptosis_Bim_N"/>
</dbReference>